<organism evidence="5 6">
    <name type="scientific">Prauserella muralis</name>
    <dbReference type="NCBI Taxonomy" id="588067"/>
    <lineage>
        <taxon>Bacteria</taxon>
        <taxon>Bacillati</taxon>
        <taxon>Actinomycetota</taxon>
        <taxon>Actinomycetes</taxon>
        <taxon>Pseudonocardiales</taxon>
        <taxon>Pseudonocardiaceae</taxon>
        <taxon>Prauserella</taxon>
    </lineage>
</organism>
<dbReference type="InterPro" id="IPR001128">
    <property type="entry name" value="Cyt_P450"/>
</dbReference>
<dbReference type="SUPFAM" id="SSF48264">
    <property type="entry name" value="Cytochrome P450"/>
    <property type="match status" value="1"/>
</dbReference>
<dbReference type="InterPro" id="IPR036396">
    <property type="entry name" value="Cyt_P450_sf"/>
</dbReference>
<dbReference type="PANTHER" id="PTHR24305">
    <property type="entry name" value="CYTOCHROME P450"/>
    <property type="match status" value="1"/>
</dbReference>
<comment type="similarity">
    <text evidence="1">Belongs to the cytochrome P450 family.</text>
</comment>
<comment type="cofactor">
    <cofactor evidence="4">
        <name>heme</name>
        <dbReference type="ChEBI" id="CHEBI:30413"/>
    </cofactor>
</comment>
<dbReference type="EMBL" id="MASW01000001">
    <property type="protein sequence ID" value="PXY31942.1"/>
    <property type="molecule type" value="Genomic_DNA"/>
</dbReference>
<evidence type="ECO:0000256" key="4">
    <source>
        <dbReference type="PIRSR" id="PIRSR602403-1"/>
    </source>
</evidence>
<dbReference type="PANTHER" id="PTHR24305:SF166">
    <property type="entry name" value="CYTOCHROME P450 12A4, MITOCHONDRIAL-RELATED"/>
    <property type="match status" value="1"/>
</dbReference>
<dbReference type="PRINTS" id="PR00465">
    <property type="entry name" value="EP450IV"/>
</dbReference>
<dbReference type="GO" id="GO:0020037">
    <property type="term" value="F:heme binding"/>
    <property type="evidence" value="ECO:0007669"/>
    <property type="project" value="InterPro"/>
</dbReference>
<dbReference type="GO" id="GO:0016705">
    <property type="term" value="F:oxidoreductase activity, acting on paired donors, with incorporation or reduction of molecular oxygen"/>
    <property type="evidence" value="ECO:0007669"/>
    <property type="project" value="InterPro"/>
</dbReference>
<gene>
    <name evidence="5" type="ORF">BAY60_06345</name>
</gene>
<dbReference type="InterPro" id="IPR050121">
    <property type="entry name" value="Cytochrome_P450_monoxygenase"/>
</dbReference>
<proteinExistence type="inferred from homology"/>
<comment type="caution">
    <text evidence="5">The sequence shown here is derived from an EMBL/GenBank/DDBJ whole genome shotgun (WGS) entry which is preliminary data.</text>
</comment>
<protein>
    <submittedName>
        <fullName evidence="5">Cytochrome</fullName>
    </submittedName>
</protein>
<evidence type="ECO:0000256" key="3">
    <source>
        <dbReference type="ARBA" id="ARBA00023004"/>
    </source>
</evidence>
<dbReference type="GO" id="GO:0004497">
    <property type="term" value="F:monooxygenase activity"/>
    <property type="evidence" value="ECO:0007669"/>
    <property type="project" value="InterPro"/>
</dbReference>
<dbReference type="OrthoDB" id="7376058at2"/>
<dbReference type="AlphaFoldDB" id="A0A2V4BBP4"/>
<dbReference type="InterPro" id="IPR002403">
    <property type="entry name" value="Cyt_P450_E_grp-IV"/>
</dbReference>
<evidence type="ECO:0000313" key="5">
    <source>
        <dbReference type="EMBL" id="PXY31942.1"/>
    </source>
</evidence>
<evidence type="ECO:0000313" key="6">
    <source>
        <dbReference type="Proteomes" id="UP000249915"/>
    </source>
</evidence>
<feature type="binding site" description="axial binding residue" evidence="4">
    <location>
        <position position="377"/>
    </location>
    <ligand>
        <name>heme</name>
        <dbReference type="ChEBI" id="CHEBI:30413"/>
    </ligand>
    <ligandPart>
        <name>Fe</name>
        <dbReference type="ChEBI" id="CHEBI:18248"/>
    </ligandPart>
</feature>
<keyword evidence="3 4" id="KW-0408">Iron</keyword>
<dbReference type="Gene3D" id="1.10.630.10">
    <property type="entry name" value="Cytochrome P450"/>
    <property type="match status" value="1"/>
</dbReference>
<dbReference type="RefSeq" id="WP_112279979.1">
    <property type="nucleotide sequence ID" value="NZ_MASW01000001.1"/>
</dbReference>
<sequence>MTRQASIPDTVRVAGEVVLPTLAGGVIKRRPRAMAAAAALRLDRVAVNVLRRLRARHGAGPLVLRVPGRSLAVVLEPGDVTRVLGNTPSPFAPASIEKRSALNHFQPHAVLATPGPERQPRRRYNETILETGHAIHSLAGPVRTIVAEETAHLLAERGHLDWDSFNVAWWRIVRRIVLGDGARDDDEVTDLLADLRLRANWAFLMPKAKRRRAAFRRRLDALLDRAEPGSLAARIADTPAEPGLDPHGQVPHWLFAFDAAGMATLRTLAVLATHPTQRAKARRDLTDEALPYLRACVLETVRLWPTTPVILRESTTATSWRGSQLPPETTFVVFAPYFHRDPELMPFADRFEPELWLDGRAREYPALVPFSGGPGQCPGEDLVLFVTSTMLAEFLRRGSYELRAPRNLSARRRLPATLDNFGIRFATSPR</sequence>
<dbReference type="Pfam" id="PF00067">
    <property type="entry name" value="p450"/>
    <property type="match status" value="1"/>
</dbReference>
<dbReference type="GO" id="GO:0005506">
    <property type="term" value="F:iron ion binding"/>
    <property type="evidence" value="ECO:0007669"/>
    <property type="project" value="InterPro"/>
</dbReference>
<keyword evidence="6" id="KW-1185">Reference proteome</keyword>
<dbReference type="Proteomes" id="UP000249915">
    <property type="component" value="Unassembled WGS sequence"/>
</dbReference>
<accession>A0A2V4BBP4</accession>
<reference evidence="5 6" key="1">
    <citation type="submission" date="2016-07" db="EMBL/GenBank/DDBJ databases">
        <title>Draft genome sequence of Prauserella muralis DSM 45305, isolated from a mould-covered wall in an indoor environment.</title>
        <authorList>
            <person name="Ruckert C."/>
            <person name="Albersmeier A."/>
            <person name="Jiang C.-L."/>
            <person name="Jiang Y."/>
            <person name="Kalinowski J."/>
            <person name="Schneider O."/>
            <person name="Winkler A."/>
            <person name="Zotchev S.B."/>
        </authorList>
    </citation>
    <scope>NUCLEOTIDE SEQUENCE [LARGE SCALE GENOMIC DNA]</scope>
    <source>
        <strain evidence="5 6">DSM 45305</strain>
    </source>
</reference>
<evidence type="ECO:0000256" key="1">
    <source>
        <dbReference type="ARBA" id="ARBA00010617"/>
    </source>
</evidence>
<name>A0A2V4BBP4_9PSEU</name>
<keyword evidence="2 4" id="KW-0479">Metal-binding</keyword>
<evidence type="ECO:0000256" key="2">
    <source>
        <dbReference type="ARBA" id="ARBA00022723"/>
    </source>
</evidence>
<keyword evidence="4" id="KW-0349">Heme</keyword>